<reference evidence="2" key="1">
    <citation type="submission" date="2013-12" db="EMBL/GenBank/DDBJ databases">
        <title>A Varibaculum cambriense genome reconstructed from a premature infant gut community with otherwise low bacterial novelty that shifts toward anaerobic metabolism during the third week of life.</title>
        <authorList>
            <person name="Brown C.T."/>
            <person name="Sharon I."/>
            <person name="Thomas B.C."/>
            <person name="Castelle C.J."/>
            <person name="Morowitz M.J."/>
            <person name="Banfield J.F."/>
        </authorList>
    </citation>
    <scope>NUCLEOTIDE SEQUENCE</scope>
</reference>
<dbReference type="PANTHER" id="PTHR32154:SF0">
    <property type="entry name" value="PYRUVATE-FLAVODOXIN OXIDOREDUCTASE-RELATED"/>
    <property type="match status" value="1"/>
</dbReference>
<evidence type="ECO:0000256" key="1">
    <source>
        <dbReference type="ARBA" id="ARBA00023002"/>
    </source>
</evidence>
<gene>
    <name evidence="2" type="ORF">Q604_UNBC08216G0001</name>
</gene>
<keyword evidence="2" id="KW-0670">Pyruvate</keyword>
<organism evidence="2">
    <name type="scientific">human gut metagenome</name>
    <dbReference type="NCBI Taxonomy" id="408170"/>
    <lineage>
        <taxon>unclassified sequences</taxon>
        <taxon>metagenomes</taxon>
        <taxon>organismal metagenomes</taxon>
    </lineage>
</organism>
<dbReference type="EMBL" id="AZMM01008216">
    <property type="protein sequence ID" value="ETJ37566.1"/>
    <property type="molecule type" value="Genomic_DNA"/>
</dbReference>
<dbReference type="SUPFAM" id="SSF53323">
    <property type="entry name" value="Pyruvate-ferredoxin oxidoreductase, PFOR, domain III"/>
    <property type="match status" value="1"/>
</dbReference>
<sequence length="75" mass="8053">GLGGRINMVTQAAFFKLTEIIPVDDAVKYLKESVVTSYGKKGQNIVDMNNAAIDQGVNALVKVDVPASWKDAVDD</sequence>
<dbReference type="Gene3D" id="3.40.920.10">
    <property type="entry name" value="Pyruvate-ferredoxin oxidoreductase, PFOR, domain III"/>
    <property type="match status" value="1"/>
</dbReference>
<comment type="caution">
    <text evidence="2">The sequence shown here is derived from an EMBL/GenBank/DDBJ whole genome shotgun (WGS) entry which is preliminary data.</text>
</comment>
<proteinExistence type="predicted"/>
<keyword evidence="1" id="KW-0560">Oxidoreductase</keyword>
<protein>
    <submittedName>
        <fullName evidence="2">Pyruvate-flavodoxin oxidoreductase</fullName>
    </submittedName>
</protein>
<accession>W1Y579</accession>
<dbReference type="GO" id="GO:0016491">
    <property type="term" value="F:oxidoreductase activity"/>
    <property type="evidence" value="ECO:0007669"/>
    <property type="project" value="UniProtKB-KW"/>
</dbReference>
<dbReference type="InterPro" id="IPR050722">
    <property type="entry name" value="Pyruvate:ferred/Flavod_OxRd"/>
</dbReference>
<evidence type="ECO:0000313" key="2">
    <source>
        <dbReference type="EMBL" id="ETJ37566.1"/>
    </source>
</evidence>
<dbReference type="InterPro" id="IPR002869">
    <property type="entry name" value="Pyrv_flavodox_OxRed_cen"/>
</dbReference>
<feature type="non-terminal residue" evidence="2">
    <location>
        <position position="1"/>
    </location>
</feature>
<dbReference type="GO" id="GO:0006979">
    <property type="term" value="P:response to oxidative stress"/>
    <property type="evidence" value="ECO:0007669"/>
    <property type="project" value="TreeGrafter"/>
</dbReference>
<feature type="non-terminal residue" evidence="2">
    <location>
        <position position="75"/>
    </location>
</feature>
<dbReference type="PANTHER" id="PTHR32154">
    <property type="entry name" value="PYRUVATE-FLAVODOXIN OXIDOREDUCTASE-RELATED"/>
    <property type="match status" value="1"/>
</dbReference>
<name>W1Y579_9ZZZZ</name>
<dbReference type="AlphaFoldDB" id="W1Y579"/>